<sequence length="105" mass="12041">MILHILFTQRTHEDSSACRSGTDQQRKTMPLEDCHILQMTDSDRISSDYSTDPSDSHGQSNFMNNYKQIAGLWESFLKPSCKYVINLISPSPKACLLYCYTQLDK</sequence>
<gene>
    <name evidence="1" type="ORF">NPIL_502341</name>
</gene>
<dbReference type="EMBL" id="BMAW01043781">
    <property type="protein sequence ID" value="GFS41114.1"/>
    <property type="molecule type" value="Genomic_DNA"/>
</dbReference>
<dbReference type="Proteomes" id="UP000887013">
    <property type="component" value="Unassembled WGS sequence"/>
</dbReference>
<comment type="caution">
    <text evidence="1">The sequence shown here is derived from an EMBL/GenBank/DDBJ whole genome shotgun (WGS) entry which is preliminary data.</text>
</comment>
<keyword evidence="2" id="KW-1185">Reference proteome</keyword>
<name>A0A8X6JWM1_NEPPI</name>
<evidence type="ECO:0000313" key="2">
    <source>
        <dbReference type="Proteomes" id="UP000887013"/>
    </source>
</evidence>
<reference evidence="1" key="1">
    <citation type="submission" date="2020-08" db="EMBL/GenBank/DDBJ databases">
        <title>Multicomponent nature underlies the extraordinary mechanical properties of spider dragline silk.</title>
        <authorList>
            <person name="Kono N."/>
            <person name="Nakamura H."/>
            <person name="Mori M."/>
            <person name="Yoshida Y."/>
            <person name="Ohtoshi R."/>
            <person name="Malay A.D."/>
            <person name="Moran D.A.P."/>
            <person name="Tomita M."/>
            <person name="Numata K."/>
            <person name="Arakawa K."/>
        </authorList>
    </citation>
    <scope>NUCLEOTIDE SEQUENCE</scope>
</reference>
<dbReference type="AlphaFoldDB" id="A0A8X6JWM1"/>
<evidence type="ECO:0000313" key="1">
    <source>
        <dbReference type="EMBL" id="GFS41114.1"/>
    </source>
</evidence>
<organism evidence="1 2">
    <name type="scientific">Nephila pilipes</name>
    <name type="common">Giant wood spider</name>
    <name type="synonym">Nephila maculata</name>
    <dbReference type="NCBI Taxonomy" id="299642"/>
    <lineage>
        <taxon>Eukaryota</taxon>
        <taxon>Metazoa</taxon>
        <taxon>Ecdysozoa</taxon>
        <taxon>Arthropoda</taxon>
        <taxon>Chelicerata</taxon>
        <taxon>Arachnida</taxon>
        <taxon>Araneae</taxon>
        <taxon>Araneomorphae</taxon>
        <taxon>Entelegynae</taxon>
        <taxon>Araneoidea</taxon>
        <taxon>Nephilidae</taxon>
        <taxon>Nephila</taxon>
    </lineage>
</organism>
<accession>A0A8X6JWM1</accession>
<proteinExistence type="predicted"/>
<protein>
    <submittedName>
        <fullName evidence="1">Uncharacterized protein</fullName>
    </submittedName>
</protein>